<accession>A0A1F4Q287</accession>
<dbReference type="EMBL" id="METM01000016">
    <property type="protein sequence ID" value="OGB90034.1"/>
    <property type="molecule type" value="Genomic_DNA"/>
</dbReference>
<protein>
    <submittedName>
        <fullName evidence="1">Uncharacterized protein</fullName>
    </submittedName>
</protein>
<sequence length="215" mass="23862">MIQGLPAKITFLEAARMINHLAAVGRARQPGENGALLTIDGPRASGKSWTAGIIAAKLTELGISNRLINGDNYQFSEEIKDATAKSLPEYDLTITEWLGLGDYLSDLRPTATLALYLKAWFPTRAINLFRRQVLYPFKSPFPTQNQGRPGVRENPLIRFLARPAIYSFDILNELSDGNALPYEYGYIVPFGIFTAYGRPTVEEIRALITGQSEPI</sequence>
<dbReference type="SUPFAM" id="SSF52540">
    <property type="entry name" value="P-loop containing nucleoside triphosphate hydrolases"/>
    <property type="match status" value="1"/>
</dbReference>
<reference evidence="1 2" key="1">
    <citation type="journal article" date="2016" name="Nat. Commun.">
        <title>Thousands of microbial genomes shed light on interconnected biogeochemical processes in an aquifer system.</title>
        <authorList>
            <person name="Anantharaman K."/>
            <person name="Brown C.T."/>
            <person name="Hug L.A."/>
            <person name="Sharon I."/>
            <person name="Castelle C.J."/>
            <person name="Probst A.J."/>
            <person name="Thomas B.C."/>
            <person name="Singh A."/>
            <person name="Wilkins M.J."/>
            <person name="Karaoz U."/>
            <person name="Brodie E.L."/>
            <person name="Williams K.H."/>
            <person name="Hubbard S.S."/>
            <person name="Banfield J.F."/>
        </authorList>
    </citation>
    <scope>NUCLEOTIDE SEQUENCE [LARGE SCALE GENOMIC DNA]</scope>
</reference>
<comment type="caution">
    <text evidence="1">The sequence shown here is derived from an EMBL/GenBank/DDBJ whole genome shotgun (WGS) entry which is preliminary data.</text>
</comment>
<proteinExistence type="predicted"/>
<dbReference type="InterPro" id="IPR027417">
    <property type="entry name" value="P-loop_NTPase"/>
</dbReference>
<name>A0A1F4Q287_UNCSA</name>
<evidence type="ECO:0000313" key="2">
    <source>
        <dbReference type="Proteomes" id="UP000178724"/>
    </source>
</evidence>
<dbReference type="AlphaFoldDB" id="A0A1F4Q287"/>
<gene>
    <name evidence="1" type="ORF">A2625_01705</name>
</gene>
<organism evidence="1 2">
    <name type="scientific">candidate division WOR-1 bacterium RIFCSPHIGHO2_01_FULL_53_15</name>
    <dbReference type="NCBI Taxonomy" id="1802564"/>
    <lineage>
        <taxon>Bacteria</taxon>
        <taxon>Bacillati</taxon>
        <taxon>Saganbacteria</taxon>
    </lineage>
</organism>
<evidence type="ECO:0000313" key="1">
    <source>
        <dbReference type="EMBL" id="OGB90034.1"/>
    </source>
</evidence>
<dbReference type="Proteomes" id="UP000178724">
    <property type="component" value="Unassembled WGS sequence"/>
</dbReference>